<sequence length="133" mass="14519">MPTGKVKWYDADKGFGFIGDDAGGDVFLRAAALPAGVTTLRPGTRLEYSIVQGRKGDQAMHVAMVDAPPSVQRGRTLRDRKPADDMAVVVEDLIRLLDDASNQLRRGRYPDARHGETLAKALRAVADQFEVGR</sequence>
<dbReference type="Pfam" id="PF00313">
    <property type="entry name" value="CSD"/>
    <property type="match status" value="1"/>
</dbReference>
<proteinExistence type="predicted"/>
<dbReference type="InterPro" id="IPR011129">
    <property type="entry name" value="CSD"/>
</dbReference>
<dbReference type="Proteomes" id="UP000234206">
    <property type="component" value="Unassembled WGS sequence"/>
</dbReference>
<dbReference type="AlphaFoldDB" id="A0A2I1P9P1"/>
<dbReference type="Gene3D" id="2.40.50.140">
    <property type="entry name" value="Nucleic acid-binding proteins"/>
    <property type="match status" value="1"/>
</dbReference>
<reference evidence="2 3" key="1">
    <citation type="submission" date="2017-12" db="EMBL/GenBank/DDBJ databases">
        <title>Phylogenetic diversity of female urinary microbiome.</title>
        <authorList>
            <person name="Thomas-White K."/>
            <person name="Wolfe A.J."/>
        </authorList>
    </citation>
    <scope>NUCLEOTIDE SEQUENCE [LARGE SCALE GENOMIC DNA]</scope>
    <source>
        <strain evidence="2 3">UMB1298</strain>
    </source>
</reference>
<dbReference type="EMBL" id="PKIZ01000014">
    <property type="protein sequence ID" value="PKZ41343.1"/>
    <property type="molecule type" value="Genomic_DNA"/>
</dbReference>
<name>A0A2I1P9P1_9MICO</name>
<organism evidence="2 3">
    <name type="scientific">Kytococcus schroeteri</name>
    <dbReference type="NCBI Taxonomy" id="138300"/>
    <lineage>
        <taxon>Bacteria</taxon>
        <taxon>Bacillati</taxon>
        <taxon>Actinomycetota</taxon>
        <taxon>Actinomycetes</taxon>
        <taxon>Micrococcales</taxon>
        <taxon>Kytococcaceae</taxon>
        <taxon>Kytococcus</taxon>
    </lineage>
</organism>
<evidence type="ECO:0000313" key="3">
    <source>
        <dbReference type="Proteomes" id="UP000234206"/>
    </source>
</evidence>
<comment type="caution">
    <text evidence="2">The sequence shown here is derived from an EMBL/GenBank/DDBJ whole genome shotgun (WGS) entry which is preliminary data.</text>
</comment>
<protein>
    <submittedName>
        <fullName evidence="2">Cold-shock protein</fullName>
    </submittedName>
</protein>
<dbReference type="RefSeq" id="WP_101849776.1">
    <property type="nucleotide sequence ID" value="NZ_JBHLVH010000006.1"/>
</dbReference>
<dbReference type="InterPro" id="IPR012340">
    <property type="entry name" value="NA-bd_OB-fold"/>
</dbReference>
<feature type="domain" description="CSD" evidence="1">
    <location>
        <begin position="1"/>
        <end position="64"/>
    </location>
</feature>
<dbReference type="GO" id="GO:0003676">
    <property type="term" value="F:nucleic acid binding"/>
    <property type="evidence" value="ECO:0007669"/>
    <property type="project" value="InterPro"/>
</dbReference>
<keyword evidence="3" id="KW-1185">Reference proteome</keyword>
<dbReference type="PRINTS" id="PR00050">
    <property type="entry name" value="COLDSHOCK"/>
</dbReference>
<evidence type="ECO:0000313" key="2">
    <source>
        <dbReference type="EMBL" id="PKZ41343.1"/>
    </source>
</evidence>
<dbReference type="SMART" id="SM00357">
    <property type="entry name" value="CSP"/>
    <property type="match status" value="1"/>
</dbReference>
<dbReference type="InterPro" id="IPR002059">
    <property type="entry name" value="CSP_DNA-bd"/>
</dbReference>
<accession>A0A2I1P9P1</accession>
<evidence type="ECO:0000259" key="1">
    <source>
        <dbReference type="PROSITE" id="PS51857"/>
    </source>
</evidence>
<dbReference type="CDD" id="cd04458">
    <property type="entry name" value="CSP_CDS"/>
    <property type="match status" value="1"/>
</dbReference>
<dbReference type="PROSITE" id="PS51857">
    <property type="entry name" value="CSD_2"/>
    <property type="match status" value="1"/>
</dbReference>
<gene>
    <name evidence="2" type="ORF">CYJ76_07930</name>
</gene>
<dbReference type="OrthoDB" id="7477356at2"/>
<dbReference type="SUPFAM" id="SSF50249">
    <property type="entry name" value="Nucleic acid-binding proteins"/>
    <property type="match status" value="1"/>
</dbReference>